<dbReference type="SUPFAM" id="SSF53756">
    <property type="entry name" value="UDP-Glycosyltransferase/glycogen phosphorylase"/>
    <property type="match status" value="1"/>
</dbReference>
<dbReference type="InterPro" id="IPR001296">
    <property type="entry name" value="Glyco_trans_1"/>
</dbReference>
<organism evidence="3 4">
    <name type="scientific">Luteitalea pratensis</name>
    <dbReference type="NCBI Taxonomy" id="1855912"/>
    <lineage>
        <taxon>Bacteria</taxon>
        <taxon>Pseudomonadati</taxon>
        <taxon>Acidobacteriota</taxon>
        <taxon>Vicinamibacteria</taxon>
        <taxon>Vicinamibacterales</taxon>
        <taxon>Vicinamibacteraceae</taxon>
        <taxon>Luteitalea</taxon>
    </lineage>
</organism>
<dbReference type="Proteomes" id="UP000076079">
    <property type="component" value="Chromosome"/>
</dbReference>
<reference evidence="3 4" key="1">
    <citation type="journal article" date="2016" name="Genome Announc.">
        <title>First Complete Genome Sequence of a Subdivision 6 Acidobacterium Strain.</title>
        <authorList>
            <person name="Huang S."/>
            <person name="Vieira S."/>
            <person name="Bunk B."/>
            <person name="Riedel T."/>
            <person name="Sproer C."/>
            <person name="Overmann J."/>
        </authorList>
    </citation>
    <scope>NUCLEOTIDE SEQUENCE [LARGE SCALE GENOMIC DNA]</scope>
    <source>
        <strain evidence="4">DSM 100886 HEG_-6_39</strain>
    </source>
</reference>
<dbReference type="EMBL" id="CP015136">
    <property type="protein sequence ID" value="AMY07875.1"/>
    <property type="molecule type" value="Genomic_DNA"/>
</dbReference>
<dbReference type="PANTHER" id="PTHR45947:SF3">
    <property type="entry name" value="SULFOQUINOVOSYL TRANSFERASE SQD2"/>
    <property type="match status" value="1"/>
</dbReference>
<keyword evidence="3" id="KW-0808">Transferase</keyword>
<reference evidence="4" key="2">
    <citation type="submission" date="2016-04" db="EMBL/GenBank/DDBJ databases">
        <title>First Complete Genome Sequence of a Subdivision 6 Acidobacterium.</title>
        <authorList>
            <person name="Huang S."/>
            <person name="Vieira S."/>
            <person name="Bunk B."/>
            <person name="Riedel T."/>
            <person name="Sproeer C."/>
            <person name="Overmann J."/>
        </authorList>
    </citation>
    <scope>NUCLEOTIDE SEQUENCE [LARGE SCALE GENOMIC DNA]</scope>
    <source>
        <strain evidence="4">DSM 100886 HEG_-6_39</strain>
    </source>
</reference>
<dbReference type="CDD" id="cd03801">
    <property type="entry name" value="GT4_PimA-like"/>
    <property type="match status" value="1"/>
</dbReference>
<gene>
    <name evidence="3" type="primary">pimB_2</name>
    <name evidence="3" type="ORF">LuPra_01058</name>
</gene>
<keyword evidence="4" id="KW-1185">Reference proteome</keyword>
<proteinExistence type="predicted"/>
<evidence type="ECO:0000259" key="2">
    <source>
        <dbReference type="Pfam" id="PF13439"/>
    </source>
</evidence>
<evidence type="ECO:0000313" key="4">
    <source>
        <dbReference type="Proteomes" id="UP000076079"/>
    </source>
</evidence>
<protein>
    <submittedName>
        <fullName evidence="3">GDP-mannose-dependent alpha-(1-6)-phosphatidylinositol monomannoside mannosyltransferase</fullName>
        <ecNumber evidence="3">2.4.1.345</ecNumber>
    </submittedName>
</protein>
<dbReference type="KEGG" id="abac:LuPra_01058"/>
<dbReference type="AlphaFoldDB" id="A0A143PH68"/>
<feature type="domain" description="Glycosyltransferase subfamily 4-like N-terminal" evidence="2">
    <location>
        <begin position="21"/>
        <end position="216"/>
    </location>
</feature>
<dbReference type="EC" id="2.4.1.345" evidence="3"/>
<accession>A0A143PH68</accession>
<dbReference type="InterPro" id="IPR050194">
    <property type="entry name" value="Glycosyltransferase_grp1"/>
</dbReference>
<evidence type="ECO:0000259" key="1">
    <source>
        <dbReference type="Pfam" id="PF00534"/>
    </source>
</evidence>
<sequence>MTQRHSPVHLALVLTEFPPSVGGMQTHAEFLAQALHDAGHAICVYTYRCDDPQLAAEANAFDRQAAYPVRRVLSRLGFWANHRALLQTLRQSRVALIYASNVYYGLLGAELGVPVVCRSAGNDVQRPWIAYPYRLGSRVVSHPALESRLHQWYRQWNAPEWLESVFRRQRQALVQRSVRANRVILANSLYTRHLLQDVGVGRAQVQVLPGGVDTQRFAPCAVTRRAVRREWGVRPETPVLLTVCRLVAKKGIDFLLGQVPALQRVVPDLRVIVVGDGKEKHRCEAQLAAAGLADAVRLVGKVPQREVQRYFAAADCFVLASRVTTHHTTGLQDAETMGRVLCEANAAGVPVLASRSGGIPSVITHDDNGLLFDSDDAGDFIAQFERLHRDADLRRRLVQRGRERAEHEFAWPHLVAAHQQCFDEVLTAPHV</sequence>
<keyword evidence="3" id="KW-0328">Glycosyltransferase</keyword>
<dbReference type="InterPro" id="IPR028098">
    <property type="entry name" value="Glyco_trans_4-like_N"/>
</dbReference>
<evidence type="ECO:0000313" key="3">
    <source>
        <dbReference type="EMBL" id="AMY07875.1"/>
    </source>
</evidence>
<feature type="domain" description="Glycosyl transferase family 1" evidence="1">
    <location>
        <begin position="225"/>
        <end position="404"/>
    </location>
</feature>
<dbReference type="Gene3D" id="3.40.50.2000">
    <property type="entry name" value="Glycogen Phosphorylase B"/>
    <property type="match status" value="2"/>
</dbReference>
<dbReference type="Pfam" id="PF13439">
    <property type="entry name" value="Glyco_transf_4"/>
    <property type="match status" value="1"/>
</dbReference>
<dbReference type="PANTHER" id="PTHR45947">
    <property type="entry name" value="SULFOQUINOVOSYL TRANSFERASE SQD2"/>
    <property type="match status" value="1"/>
</dbReference>
<dbReference type="Pfam" id="PF00534">
    <property type="entry name" value="Glycos_transf_1"/>
    <property type="match status" value="1"/>
</dbReference>
<name>A0A143PH68_LUTPR</name>
<dbReference type="GO" id="GO:0043750">
    <property type="term" value="F:phosphatidylinositol alpha-mannosyltransferase activity"/>
    <property type="evidence" value="ECO:0007669"/>
    <property type="project" value="UniProtKB-EC"/>
</dbReference>
<dbReference type="STRING" id="1855912.LuPra_01058"/>